<protein>
    <submittedName>
        <fullName evidence="3">Uncharacterized protein</fullName>
    </submittedName>
</protein>
<proteinExistence type="predicted"/>
<name>A0A165TYW5_9APHY</name>
<organism evidence="3 4">
    <name type="scientific">Daedalea quercina L-15889</name>
    <dbReference type="NCBI Taxonomy" id="1314783"/>
    <lineage>
        <taxon>Eukaryota</taxon>
        <taxon>Fungi</taxon>
        <taxon>Dikarya</taxon>
        <taxon>Basidiomycota</taxon>
        <taxon>Agaricomycotina</taxon>
        <taxon>Agaricomycetes</taxon>
        <taxon>Polyporales</taxon>
        <taxon>Fomitopsis</taxon>
    </lineage>
</organism>
<keyword evidence="2" id="KW-0732">Signal</keyword>
<reference evidence="3 4" key="1">
    <citation type="journal article" date="2016" name="Mol. Biol. Evol.">
        <title>Comparative Genomics of Early-Diverging Mushroom-Forming Fungi Provides Insights into the Origins of Lignocellulose Decay Capabilities.</title>
        <authorList>
            <person name="Nagy L.G."/>
            <person name="Riley R."/>
            <person name="Tritt A."/>
            <person name="Adam C."/>
            <person name="Daum C."/>
            <person name="Floudas D."/>
            <person name="Sun H."/>
            <person name="Yadav J.S."/>
            <person name="Pangilinan J."/>
            <person name="Larsson K.H."/>
            <person name="Matsuura K."/>
            <person name="Barry K."/>
            <person name="Labutti K."/>
            <person name="Kuo R."/>
            <person name="Ohm R.A."/>
            <person name="Bhattacharya S.S."/>
            <person name="Shirouzu T."/>
            <person name="Yoshinaga Y."/>
            <person name="Martin F.M."/>
            <person name="Grigoriev I.V."/>
            <person name="Hibbett D.S."/>
        </authorList>
    </citation>
    <scope>NUCLEOTIDE SEQUENCE [LARGE SCALE GENOMIC DNA]</scope>
    <source>
        <strain evidence="3 4">L-15889</strain>
    </source>
</reference>
<keyword evidence="4" id="KW-1185">Reference proteome</keyword>
<evidence type="ECO:0000256" key="2">
    <source>
        <dbReference type="SAM" id="SignalP"/>
    </source>
</evidence>
<evidence type="ECO:0000313" key="4">
    <source>
        <dbReference type="Proteomes" id="UP000076727"/>
    </source>
</evidence>
<feature type="signal peptide" evidence="2">
    <location>
        <begin position="1"/>
        <end position="22"/>
    </location>
</feature>
<sequence length="93" mass="9993">MRGPPFLLVLVVLLSAMLMAAALPVPMGGVRKKSLKQFQMKRGLPGSRANRVRARALPSPSPRPSPSPSRRYVAPATRLEAPPPANTDLLGAW</sequence>
<accession>A0A165TYW5</accession>
<dbReference type="Proteomes" id="UP000076727">
    <property type="component" value="Unassembled WGS sequence"/>
</dbReference>
<dbReference type="EMBL" id="KV429034">
    <property type="protein sequence ID" value="KZT74155.1"/>
    <property type="molecule type" value="Genomic_DNA"/>
</dbReference>
<evidence type="ECO:0000256" key="1">
    <source>
        <dbReference type="SAM" id="MobiDB-lite"/>
    </source>
</evidence>
<feature type="region of interest" description="Disordered" evidence="1">
    <location>
        <begin position="39"/>
        <end position="93"/>
    </location>
</feature>
<dbReference type="AlphaFoldDB" id="A0A165TYW5"/>
<evidence type="ECO:0000313" key="3">
    <source>
        <dbReference type="EMBL" id="KZT74155.1"/>
    </source>
</evidence>
<gene>
    <name evidence="3" type="ORF">DAEQUDRAFT_761594</name>
</gene>
<feature type="chain" id="PRO_5007867335" evidence="2">
    <location>
        <begin position="23"/>
        <end position="93"/>
    </location>
</feature>